<protein>
    <submittedName>
        <fullName evidence="4">Uncharacterized protein</fullName>
    </submittedName>
</protein>
<dbReference type="InterPro" id="IPR058624">
    <property type="entry name" value="MdtA-like_HH"/>
</dbReference>
<dbReference type="Gene3D" id="1.10.287.470">
    <property type="entry name" value="Helix hairpin bin"/>
    <property type="match status" value="1"/>
</dbReference>
<dbReference type="InterPro" id="IPR058625">
    <property type="entry name" value="MdtA-like_BSH"/>
</dbReference>
<dbReference type="Pfam" id="PF25917">
    <property type="entry name" value="BSH_RND"/>
    <property type="match status" value="1"/>
</dbReference>
<evidence type="ECO:0000313" key="4">
    <source>
        <dbReference type="EMBL" id="KAF7276586.1"/>
    </source>
</evidence>
<feature type="chain" id="PRO_5032899288" evidence="1">
    <location>
        <begin position="34"/>
        <end position="214"/>
    </location>
</feature>
<evidence type="ECO:0000313" key="5">
    <source>
        <dbReference type="Proteomes" id="UP000625711"/>
    </source>
</evidence>
<keyword evidence="1" id="KW-0732">Signal</keyword>
<feature type="signal peptide" evidence="1">
    <location>
        <begin position="1"/>
        <end position="33"/>
    </location>
</feature>
<dbReference type="Proteomes" id="UP000625711">
    <property type="component" value="Unassembled WGS sequence"/>
</dbReference>
<feature type="non-terminal residue" evidence="4">
    <location>
        <position position="214"/>
    </location>
</feature>
<dbReference type="NCBIfam" id="TIGR01730">
    <property type="entry name" value="RND_mfp"/>
    <property type="match status" value="1"/>
</dbReference>
<evidence type="ECO:0000256" key="1">
    <source>
        <dbReference type="SAM" id="SignalP"/>
    </source>
</evidence>
<keyword evidence="5" id="KW-1185">Reference proteome</keyword>
<dbReference type="AlphaFoldDB" id="A0A834MCG9"/>
<name>A0A834MCG9_RHYFE</name>
<evidence type="ECO:0000259" key="3">
    <source>
        <dbReference type="Pfam" id="PF25917"/>
    </source>
</evidence>
<evidence type="ECO:0000259" key="2">
    <source>
        <dbReference type="Pfam" id="PF25876"/>
    </source>
</evidence>
<gene>
    <name evidence="4" type="ORF">GWI33_010055</name>
</gene>
<reference evidence="4" key="1">
    <citation type="submission" date="2020-08" db="EMBL/GenBank/DDBJ databases">
        <title>Genome sequencing and assembly of the red palm weevil Rhynchophorus ferrugineus.</title>
        <authorList>
            <person name="Dias G.B."/>
            <person name="Bergman C.M."/>
            <person name="Manee M."/>
        </authorList>
    </citation>
    <scope>NUCLEOTIDE SEQUENCE</scope>
    <source>
        <strain evidence="4">AA-2017</strain>
        <tissue evidence="4">Whole larva</tissue>
    </source>
</reference>
<dbReference type="GO" id="GO:1990281">
    <property type="term" value="C:efflux pump complex"/>
    <property type="evidence" value="ECO:0007669"/>
    <property type="project" value="TreeGrafter"/>
</dbReference>
<accession>A0A834MCG9</accession>
<feature type="domain" description="Multidrug resistance protein MdtA-like barrel-sandwich hybrid" evidence="3">
    <location>
        <begin position="79"/>
        <end position="214"/>
    </location>
</feature>
<comment type="caution">
    <text evidence="4">The sequence shown here is derived from an EMBL/GenBank/DDBJ whole genome shotgun (WGS) entry which is preliminary data.</text>
</comment>
<dbReference type="GO" id="GO:0015562">
    <property type="term" value="F:efflux transmembrane transporter activity"/>
    <property type="evidence" value="ECO:0007669"/>
    <property type="project" value="TreeGrafter"/>
</dbReference>
<dbReference type="Gene3D" id="2.40.50.100">
    <property type="match status" value="1"/>
</dbReference>
<dbReference type="InterPro" id="IPR006143">
    <property type="entry name" value="RND_pump_MFP"/>
</dbReference>
<proteinExistence type="predicted"/>
<dbReference type="SUPFAM" id="SSF111369">
    <property type="entry name" value="HlyD-like secretion proteins"/>
    <property type="match status" value="1"/>
</dbReference>
<feature type="domain" description="Multidrug resistance protein MdtA-like alpha-helical hairpin" evidence="2">
    <location>
        <begin position="120"/>
        <end position="182"/>
    </location>
</feature>
<dbReference type="EMBL" id="JAACXV010006048">
    <property type="protein sequence ID" value="KAF7276586.1"/>
    <property type="molecule type" value="Genomic_DNA"/>
</dbReference>
<dbReference type="PANTHER" id="PTHR30469">
    <property type="entry name" value="MULTIDRUG RESISTANCE PROTEIN MDTA"/>
    <property type="match status" value="1"/>
</dbReference>
<dbReference type="Pfam" id="PF25876">
    <property type="entry name" value="HH_MFP_RND"/>
    <property type="match status" value="1"/>
</dbReference>
<sequence length="214" mass="23545">MHFYINSNVLHTKKSLAFPLFVFCTILLSACNSSELESNSTETTAQQPEIELIPEDLVQPKTGSIPQHIPFVGSIQAVNQTSIQSQVNATVLDVSTDVGRQVKQGQILLRLNNQDNAARLAQAKANLTSAQAQADLNRSLVERKRRLFEQGFISKLELEQSQVDYRAQQENVKSQQANVDIALKAAQDAVIRSPITGYITSRQVDIGQTVAVGQ</sequence>
<organism evidence="4 5">
    <name type="scientific">Rhynchophorus ferrugineus</name>
    <name type="common">Red palm weevil</name>
    <name type="synonym">Curculio ferrugineus</name>
    <dbReference type="NCBI Taxonomy" id="354439"/>
    <lineage>
        <taxon>Eukaryota</taxon>
        <taxon>Metazoa</taxon>
        <taxon>Ecdysozoa</taxon>
        <taxon>Arthropoda</taxon>
        <taxon>Hexapoda</taxon>
        <taxon>Insecta</taxon>
        <taxon>Pterygota</taxon>
        <taxon>Neoptera</taxon>
        <taxon>Endopterygota</taxon>
        <taxon>Coleoptera</taxon>
        <taxon>Polyphaga</taxon>
        <taxon>Cucujiformia</taxon>
        <taxon>Curculionidae</taxon>
        <taxon>Dryophthorinae</taxon>
        <taxon>Rhynchophorus</taxon>
    </lineage>
</organism>